<accession>A0ABD3GV20</accession>
<dbReference type="AlphaFoldDB" id="A0ABD3GV20"/>
<evidence type="ECO:0000256" key="1">
    <source>
        <dbReference type="SAM" id="MobiDB-lite"/>
    </source>
</evidence>
<feature type="region of interest" description="Disordered" evidence="1">
    <location>
        <begin position="201"/>
        <end position="235"/>
    </location>
</feature>
<evidence type="ECO:0000313" key="2">
    <source>
        <dbReference type="EMBL" id="KAL3682793.1"/>
    </source>
</evidence>
<name>A0ABD3GV20_9MARC</name>
<keyword evidence="3" id="KW-1185">Reference proteome</keyword>
<dbReference type="Proteomes" id="UP001633002">
    <property type="component" value="Unassembled WGS sequence"/>
</dbReference>
<evidence type="ECO:0000313" key="3">
    <source>
        <dbReference type="Proteomes" id="UP001633002"/>
    </source>
</evidence>
<protein>
    <submittedName>
        <fullName evidence="2">Uncharacterized protein</fullName>
    </submittedName>
</protein>
<reference evidence="2 3" key="1">
    <citation type="submission" date="2024-09" db="EMBL/GenBank/DDBJ databases">
        <title>Chromosome-scale assembly of Riccia sorocarpa.</title>
        <authorList>
            <person name="Paukszto L."/>
        </authorList>
    </citation>
    <scope>NUCLEOTIDE SEQUENCE [LARGE SCALE GENOMIC DNA]</scope>
    <source>
        <strain evidence="2">LP-2024</strain>
        <tissue evidence="2">Aerial parts of the thallus</tissue>
    </source>
</reference>
<proteinExistence type="predicted"/>
<gene>
    <name evidence="2" type="ORF">R1sor_000815</name>
</gene>
<sequence>MAIIQIAKYQSLMLGRGGGNGPSMFELDLRAADRLGTTEAFERAFENALRRTEPLAGRLHTVNGNIRTVTHKRKGPMTSTVNPNGTHRHDRIAVTTPVVRRPRGRFFLDEDIRQTPNTGATVPSCTATKVRETVFFDEDFREKPNMDGSGPFGIANVVREPVVHQRPPDASLTPEITTISNSSDISRPETPADVVIDSQTQVPTNQAPASFTDPAGSSSSESDVQITHVTTRTRASSRADDDVDVLITGQTFRTRPPTRGTTTPIRTNVVDPPIVATRGIPTPIRIDPPIVTQHGQLVIERDCDKRFWHLSRINISGNPACNATLSGPNAPRDLCKTKIKSSGVKMPRVTETIPVLIGTNLTQAEVDFLTSNGFVLVQRVPETFTRRDYAPNAVEMRINVNSYP</sequence>
<feature type="region of interest" description="Disordered" evidence="1">
    <location>
        <begin position="165"/>
        <end position="189"/>
    </location>
</feature>
<comment type="caution">
    <text evidence="2">The sequence shown here is derived from an EMBL/GenBank/DDBJ whole genome shotgun (WGS) entry which is preliminary data.</text>
</comment>
<organism evidence="2 3">
    <name type="scientific">Riccia sorocarpa</name>
    <dbReference type="NCBI Taxonomy" id="122646"/>
    <lineage>
        <taxon>Eukaryota</taxon>
        <taxon>Viridiplantae</taxon>
        <taxon>Streptophyta</taxon>
        <taxon>Embryophyta</taxon>
        <taxon>Marchantiophyta</taxon>
        <taxon>Marchantiopsida</taxon>
        <taxon>Marchantiidae</taxon>
        <taxon>Marchantiales</taxon>
        <taxon>Ricciaceae</taxon>
        <taxon>Riccia</taxon>
    </lineage>
</organism>
<feature type="compositionally biased region" description="Polar residues" evidence="1">
    <location>
        <begin position="174"/>
        <end position="185"/>
    </location>
</feature>
<dbReference type="EMBL" id="JBJQOH010000006">
    <property type="protein sequence ID" value="KAL3682793.1"/>
    <property type="molecule type" value="Genomic_DNA"/>
</dbReference>